<gene>
    <name evidence="3" type="ORF">B4U79_05969</name>
</gene>
<feature type="region of interest" description="Disordered" evidence="1">
    <location>
        <begin position="837"/>
        <end position="857"/>
    </location>
</feature>
<name>A0A443RB11_9ACAR</name>
<feature type="region of interest" description="Disordered" evidence="1">
    <location>
        <begin position="122"/>
        <end position="145"/>
    </location>
</feature>
<dbReference type="SUPFAM" id="SSF50156">
    <property type="entry name" value="PDZ domain-like"/>
    <property type="match status" value="1"/>
</dbReference>
<dbReference type="PROSITE" id="PS50106">
    <property type="entry name" value="PDZ"/>
    <property type="match status" value="1"/>
</dbReference>
<dbReference type="Gene3D" id="2.30.42.10">
    <property type="match status" value="1"/>
</dbReference>
<dbReference type="Proteomes" id="UP000285301">
    <property type="component" value="Unassembled WGS sequence"/>
</dbReference>
<dbReference type="Pfam" id="PF00595">
    <property type="entry name" value="PDZ"/>
    <property type="match status" value="1"/>
</dbReference>
<feature type="region of interest" description="Disordered" evidence="1">
    <location>
        <begin position="248"/>
        <end position="288"/>
    </location>
</feature>
<feature type="compositionally biased region" description="Polar residues" evidence="1">
    <location>
        <begin position="253"/>
        <end position="268"/>
    </location>
</feature>
<dbReference type="OrthoDB" id="6270329at2759"/>
<feature type="compositionally biased region" description="Polar residues" evidence="1">
    <location>
        <begin position="540"/>
        <end position="563"/>
    </location>
</feature>
<feature type="compositionally biased region" description="Polar residues" evidence="1">
    <location>
        <begin position="75"/>
        <end position="96"/>
    </location>
</feature>
<dbReference type="AlphaFoldDB" id="A0A443RB11"/>
<proteinExistence type="predicted"/>
<feature type="region of interest" description="Disordered" evidence="1">
    <location>
        <begin position="1038"/>
        <end position="1082"/>
    </location>
</feature>
<feature type="domain" description="PDZ" evidence="2">
    <location>
        <begin position="273"/>
        <end position="332"/>
    </location>
</feature>
<dbReference type="InterPro" id="IPR001478">
    <property type="entry name" value="PDZ"/>
</dbReference>
<accession>A0A443RB11</accession>
<feature type="compositionally biased region" description="Basic and acidic residues" evidence="1">
    <location>
        <begin position="414"/>
        <end position="429"/>
    </location>
</feature>
<feature type="region of interest" description="Disordered" evidence="1">
    <location>
        <begin position="397"/>
        <end position="434"/>
    </location>
</feature>
<evidence type="ECO:0000313" key="3">
    <source>
        <dbReference type="EMBL" id="RWS12468.1"/>
    </source>
</evidence>
<dbReference type="InterPro" id="IPR036034">
    <property type="entry name" value="PDZ_sf"/>
</dbReference>
<feature type="compositionally biased region" description="Polar residues" evidence="1">
    <location>
        <begin position="514"/>
        <end position="532"/>
    </location>
</feature>
<organism evidence="3 4">
    <name type="scientific">Dinothrombium tinctorium</name>
    <dbReference type="NCBI Taxonomy" id="1965070"/>
    <lineage>
        <taxon>Eukaryota</taxon>
        <taxon>Metazoa</taxon>
        <taxon>Ecdysozoa</taxon>
        <taxon>Arthropoda</taxon>
        <taxon>Chelicerata</taxon>
        <taxon>Arachnida</taxon>
        <taxon>Acari</taxon>
        <taxon>Acariformes</taxon>
        <taxon>Trombidiformes</taxon>
        <taxon>Prostigmata</taxon>
        <taxon>Anystina</taxon>
        <taxon>Parasitengona</taxon>
        <taxon>Trombidioidea</taxon>
        <taxon>Trombidiidae</taxon>
        <taxon>Dinothrombium</taxon>
    </lineage>
</organism>
<dbReference type="SMART" id="SM00228">
    <property type="entry name" value="PDZ"/>
    <property type="match status" value="1"/>
</dbReference>
<comment type="caution">
    <text evidence="3">The sequence shown here is derived from an EMBL/GenBank/DDBJ whole genome shotgun (WGS) entry which is preliminary data.</text>
</comment>
<dbReference type="InterPro" id="IPR051971">
    <property type="entry name" value="E3_ubiquitin-PDZ_ligase"/>
</dbReference>
<feature type="compositionally biased region" description="Low complexity" evidence="1">
    <location>
        <begin position="130"/>
        <end position="140"/>
    </location>
</feature>
<feature type="compositionally biased region" description="Polar residues" evidence="1">
    <location>
        <begin position="278"/>
        <end position="288"/>
    </location>
</feature>
<reference evidence="3 4" key="1">
    <citation type="journal article" date="2018" name="Gigascience">
        <title>Genomes of trombidid mites reveal novel predicted allergens and laterally-transferred genes associated with secondary metabolism.</title>
        <authorList>
            <person name="Dong X."/>
            <person name="Chaisiri K."/>
            <person name="Xia D."/>
            <person name="Armstrong S.D."/>
            <person name="Fang Y."/>
            <person name="Donnelly M.J."/>
            <person name="Kadowaki T."/>
            <person name="McGarry J.W."/>
            <person name="Darby A.C."/>
            <person name="Makepeace B.L."/>
        </authorList>
    </citation>
    <scope>NUCLEOTIDE SEQUENCE [LARGE SCALE GENOMIC DNA]</scope>
    <source>
        <strain evidence="3">UoL-WK</strain>
    </source>
</reference>
<feature type="region of interest" description="Disordered" evidence="1">
    <location>
        <begin position="37"/>
        <end position="96"/>
    </location>
</feature>
<evidence type="ECO:0000256" key="1">
    <source>
        <dbReference type="SAM" id="MobiDB-lite"/>
    </source>
</evidence>
<feature type="compositionally biased region" description="Low complexity" evidence="1">
    <location>
        <begin position="37"/>
        <end position="74"/>
    </location>
</feature>
<dbReference type="PANTHER" id="PTHR15545">
    <property type="entry name" value="PDZ DOMAIN CONTAINING RING FINGER PROTEIN 3, 4"/>
    <property type="match status" value="1"/>
</dbReference>
<dbReference type="PANTHER" id="PTHR15545:SF8">
    <property type="entry name" value="SLO-INTERACTING PROTEIN 1"/>
    <property type="match status" value="1"/>
</dbReference>
<sequence>MTKINGKDISDASHEQVVEAFRTASNPILVEIVPRKATATSSGSGSSYQSSQAASKQQQSNMSQHPQQQQQQHSLNNGGDVSSPTPSKLCDTSTQTEWSGGWENLPFLAPLSPFSLWSYTSLPPPPPTTPKTSTEESGSPLVNSPQMASLLTDTANGIEMNQFLGNHSFLEYVEAEENEGELVTDTDEDDDDEEDDDEDECDAIEYEEVLIKKESVDEKLGLHVSAIPPKMTANNSFAENQASIDDIDASSSPSCNRNHPQGTSSTSCCRAREEDNGNAGNESETSSEVYVNKLETDGRALKDGKIKVGDQILEINGLEVKSVDQAVTQLESREILQFKIFVARTNPHHDHLKCRERAQQRKSQPFFEWCDEGQRNHVSLIDDNYDYCELLLDEQEDKEDNGKEASQNQIDLDQMAKDEKDSGVGKTDGDSTCTRTNDTCSTDYELTMDKVTTVNAKSACIVSGDQSDASLDREMSLLQQEMASIQLECERLISKHLEQKEHHNSSKLDAIVISPSTTPNSHQCETNESNFRQSDEASKQDCSSFNPPEMTSQVVSTPQQLPNSFRKGPTPPPTPRHFPKPKQLLEKSKLVQKRAGKAADLLPEMQPMEKKESIKRWIKSGIPTTPPLNRRSGSKLGICRSEEFSDQQQSLMYKKESQRDGFTLQLSPVRGNDGVINQYRSGSVLSLLPNRNKEPVNADEFVLMEDKATQMQESDGASLFSCESCKRCCRALIDNKSKNVIFPVANNRCSSPSCVVLNNKGQVRSQRMDASDLSNRNNAYFSQQCEEQNKNNYVTFYPPSTATMYTNKANLQHTILLQQELLRQALLKQQRAKAQKHANRQIVNSSSHQMSSFPDIVSSNRRDVNGLPLSPAGGHYNAVPPSPSKSAPISSHNLRKGVCEIRTLDAMNNENVCNLNMEWKVKKRADGSRYITRRPVRNKLLKERAMRIMQERSGLTTDDDAMSELKIGKYWTKDERKKQLEKAKDRKRKEMMLRAIKMGALREQSEEREMCFDGQCANLSSGGSGNSMAKSKAHHFKNATLNSSGSSKAGADSRGSGGHSNQFSNTVPSKNRLNELLTVTTV</sequence>
<dbReference type="STRING" id="1965070.A0A443RB11"/>
<feature type="region of interest" description="Disordered" evidence="1">
    <location>
        <begin position="513"/>
        <end position="580"/>
    </location>
</feature>
<keyword evidence="4" id="KW-1185">Reference proteome</keyword>
<protein>
    <submittedName>
        <fullName evidence="3">E3 ubiquitin-protein ligase PDZRN3-like protein</fullName>
    </submittedName>
</protein>
<feature type="compositionally biased region" description="Polar residues" evidence="1">
    <location>
        <begin position="1059"/>
        <end position="1082"/>
    </location>
</feature>
<evidence type="ECO:0000259" key="2">
    <source>
        <dbReference type="PROSITE" id="PS50106"/>
    </source>
</evidence>
<evidence type="ECO:0000313" key="4">
    <source>
        <dbReference type="Proteomes" id="UP000285301"/>
    </source>
</evidence>
<dbReference type="EMBL" id="NCKU01001309">
    <property type="protein sequence ID" value="RWS12468.1"/>
    <property type="molecule type" value="Genomic_DNA"/>
</dbReference>
<feature type="region of interest" description="Disordered" evidence="1">
    <location>
        <begin position="177"/>
        <end position="199"/>
    </location>
</feature>
<feature type="compositionally biased region" description="Polar residues" evidence="1">
    <location>
        <begin position="841"/>
        <end position="852"/>
    </location>
</feature>